<evidence type="ECO:0000313" key="12">
    <source>
        <dbReference type="EMBL" id="ADI37105.1"/>
    </source>
</evidence>
<keyword evidence="13" id="KW-1185">Reference proteome</keyword>
<feature type="transmembrane region" description="Helical" evidence="10">
    <location>
        <begin position="362"/>
        <end position="381"/>
    </location>
</feature>
<dbReference type="OrthoDB" id="12029at2157"/>
<evidence type="ECO:0000256" key="8">
    <source>
        <dbReference type="ARBA" id="ARBA00023136"/>
    </source>
</evidence>
<feature type="transmembrane region" description="Helical" evidence="10">
    <location>
        <begin position="184"/>
        <end position="202"/>
    </location>
</feature>
<feature type="transmembrane region" description="Helical" evidence="10">
    <location>
        <begin position="31"/>
        <end position="51"/>
    </location>
</feature>
<dbReference type="GO" id="GO:0016020">
    <property type="term" value="C:membrane"/>
    <property type="evidence" value="ECO:0007669"/>
    <property type="project" value="UniProtKB-SubCell"/>
</dbReference>
<dbReference type="eggNOG" id="arCOG01954">
    <property type="taxonomic scope" value="Archaea"/>
</dbReference>
<keyword evidence="2" id="KW-0813">Transport</keyword>
<keyword evidence="4 10" id="KW-0812">Transmembrane</keyword>
<keyword evidence="9" id="KW-0739">Sodium transport</keyword>
<dbReference type="InterPro" id="IPR038770">
    <property type="entry name" value="Na+/solute_symporter_sf"/>
</dbReference>
<dbReference type="GO" id="GO:0015297">
    <property type="term" value="F:antiporter activity"/>
    <property type="evidence" value="ECO:0007669"/>
    <property type="project" value="UniProtKB-KW"/>
</dbReference>
<dbReference type="Gene3D" id="1.20.1530.20">
    <property type="match status" value="1"/>
</dbReference>
<evidence type="ECO:0000259" key="11">
    <source>
        <dbReference type="Pfam" id="PF00999"/>
    </source>
</evidence>
<dbReference type="PANTHER" id="PTHR43562">
    <property type="entry name" value="NAPA-TYPE SODIUM/HYDROGEN ANTIPORTER"/>
    <property type="match status" value="1"/>
</dbReference>
<keyword evidence="5 10" id="KW-1133">Transmembrane helix</keyword>
<dbReference type="InParanoid" id="D7DQH8"/>
<dbReference type="PANTHER" id="PTHR43562:SF3">
    <property type="entry name" value="SODIUM ION_PROTON EXCHANGER (EUROFUNG)"/>
    <property type="match status" value="1"/>
</dbReference>
<keyword evidence="8 10" id="KW-0472">Membrane</keyword>
<accession>D7DQH8</accession>
<dbReference type="STRING" id="456320.Mvol_1450"/>
<evidence type="ECO:0000256" key="5">
    <source>
        <dbReference type="ARBA" id="ARBA00022989"/>
    </source>
</evidence>
<evidence type="ECO:0000256" key="4">
    <source>
        <dbReference type="ARBA" id="ARBA00022692"/>
    </source>
</evidence>
<gene>
    <name evidence="12" type="ordered locus">Mvol_1450</name>
</gene>
<name>D7DQH8_METV3</name>
<feature type="transmembrane region" description="Helical" evidence="10">
    <location>
        <begin position="267"/>
        <end position="289"/>
    </location>
</feature>
<evidence type="ECO:0000256" key="10">
    <source>
        <dbReference type="SAM" id="Phobius"/>
    </source>
</evidence>
<evidence type="ECO:0000256" key="3">
    <source>
        <dbReference type="ARBA" id="ARBA00022449"/>
    </source>
</evidence>
<feature type="transmembrane region" description="Helical" evidence="10">
    <location>
        <begin position="214"/>
        <end position="233"/>
    </location>
</feature>
<dbReference type="KEGG" id="mvo:Mvol_1450"/>
<feature type="transmembrane region" description="Helical" evidence="10">
    <location>
        <begin position="337"/>
        <end position="356"/>
    </location>
</feature>
<organism evidence="12 13">
    <name type="scientific">Methanococcus voltae (strain ATCC BAA-1334 / A3)</name>
    <dbReference type="NCBI Taxonomy" id="456320"/>
    <lineage>
        <taxon>Archaea</taxon>
        <taxon>Methanobacteriati</taxon>
        <taxon>Methanobacteriota</taxon>
        <taxon>Methanomada group</taxon>
        <taxon>Methanococci</taxon>
        <taxon>Methanococcales</taxon>
        <taxon>Methanococcaceae</taxon>
        <taxon>Methanococcus</taxon>
    </lineage>
</organism>
<evidence type="ECO:0000256" key="6">
    <source>
        <dbReference type="ARBA" id="ARBA00023053"/>
    </source>
</evidence>
<evidence type="ECO:0000313" key="13">
    <source>
        <dbReference type="Proteomes" id="UP000007722"/>
    </source>
</evidence>
<evidence type="ECO:0000256" key="2">
    <source>
        <dbReference type="ARBA" id="ARBA00022448"/>
    </source>
</evidence>
<feature type="transmembrane region" description="Helical" evidence="10">
    <location>
        <begin position="124"/>
        <end position="143"/>
    </location>
</feature>
<dbReference type="Pfam" id="PF00999">
    <property type="entry name" value="Na_H_Exchanger"/>
    <property type="match status" value="1"/>
</dbReference>
<proteinExistence type="predicted"/>
<comment type="subcellular location">
    <subcellularLocation>
        <location evidence="1">Membrane</location>
        <topology evidence="1">Multi-pass membrane protein</topology>
    </subcellularLocation>
</comment>
<dbReference type="HOGENOM" id="CLU_005126_7_1_2"/>
<keyword evidence="7" id="KW-0406">Ion transport</keyword>
<evidence type="ECO:0000256" key="9">
    <source>
        <dbReference type="ARBA" id="ARBA00023201"/>
    </source>
</evidence>
<dbReference type="GO" id="GO:1902600">
    <property type="term" value="P:proton transmembrane transport"/>
    <property type="evidence" value="ECO:0007669"/>
    <property type="project" value="InterPro"/>
</dbReference>
<feature type="domain" description="Cation/H+ exchanger transmembrane" evidence="11">
    <location>
        <begin position="15"/>
        <end position="382"/>
    </location>
</feature>
<feature type="transmembrane region" description="Helical" evidence="10">
    <location>
        <begin position="295"/>
        <end position="316"/>
    </location>
</feature>
<dbReference type="InterPro" id="IPR006153">
    <property type="entry name" value="Cation/H_exchanger_TM"/>
</dbReference>
<sequence>MDYSWVLLTLGISLIAGKLGDHLMEKLKLPGVLGEILMGMLLGNLIYFGFIDGHHLTLHNNEIFEFLSKMGIIFLLFLGGLDTNIAEVKKTGLIATVSTVFGVLFPLVMGYLALLYVGYPPQEAFAAGVILTATSIGLTVRVMMDLGVLKTDVGYASLSASIMDDFLGIMLIIFVVGMGDLTSLFGKLGLFVIIGFVGWKLIGKYISFAEKLHVQRGILSFILALLFIFSFLAENWFEAAIEGSFLAGLILSKTPEGKAVMNDIKTIGYSFLIPLFFVYTGASLDLGVFGNYDALSLAVILTVVAVISKVAGRGLGAKLMGWNTKKSLQMGIGSIPRAEIALINLMVAINAGIISQGNIPKFIAATLIFITVSILITPPLLKWAFKDECTLN</sequence>
<evidence type="ECO:0000256" key="7">
    <source>
        <dbReference type="ARBA" id="ARBA00023065"/>
    </source>
</evidence>
<feature type="transmembrane region" description="Helical" evidence="10">
    <location>
        <begin position="93"/>
        <end position="118"/>
    </location>
</feature>
<dbReference type="Proteomes" id="UP000007722">
    <property type="component" value="Chromosome"/>
</dbReference>
<dbReference type="AlphaFoldDB" id="D7DQH8"/>
<feature type="transmembrane region" description="Helical" evidence="10">
    <location>
        <begin position="155"/>
        <end position="178"/>
    </location>
</feature>
<dbReference type="GO" id="GO:0006814">
    <property type="term" value="P:sodium ion transport"/>
    <property type="evidence" value="ECO:0007669"/>
    <property type="project" value="UniProtKB-KW"/>
</dbReference>
<dbReference type="EMBL" id="CP002057">
    <property type="protein sequence ID" value="ADI37105.1"/>
    <property type="molecule type" value="Genomic_DNA"/>
</dbReference>
<reference evidence="12 13" key="1">
    <citation type="submission" date="2010-05" db="EMBL/GenBank/DDBJ databases">
        <title>Complete sequence of Methanococcus voltae A3.</title>
        <authorList>
            <consortium name="US DOE Joint Genome Institute"/>
            <person name="Lucas S."/>
            <person name="Copeland A."/>
            <person name="Lapidus A."/>
            <person name="Cheng J.-F."/>
            <person name="Bruce D."/>
            <person name="Goodwin L."/>
            <person name="Pitluck S."/>
            <person name="Lowry S."/>
            <person name="Clum A."/>
            <person name="Land M."/>
            <person name="Hauser L."/>
            <person name="Kyrpides N."/>
            <person name="Mikhailova N."/>
            <person name="Whitman W.B."/>
            <person name="Woyke T."/>
        </authorList>
    </citation>
    <scope>NUCLEOTIDE SEQUENCE [LARGE SCALE GENOMIC DNA]</scope>
    <source>
        <strain evidence="13">ATCC BAA-1334 / A3</strain>
    </source>
</reference>
<evidence type="ECO:0000256" key="1">
    <source>
        <dbReference type="ARBA" id="ARBA00004141"/>
    </source>
</evidence>
<keyword evidence="3" id="KW-0050">Antiport</keyword>
<protein>
    <submittedName>
        <fullName evidence="12">Sodium/hydrogen exchanger</fullName>
    </submittedName>
</protein>
<keyword evidence="6" id="KW-0915">Sodium</keyword>
<feature type="transmembrane region" description="Helical" evidence="10">
    <location>
        <begin position="63"/>
        <end position="81"/>
    </location>
</feature>